<dbReference type="Pfam" id="PF00015">
    <property type="entry name" value="MCPsignal"/>
    <property type="match status" value="1"/>
</dbReference>
<comment type="caution">
    <text evidence="5">The sequence shown here is derived from an EMBL/GenBank/DDBJ whole genome shotgun (WGS) entry which is preliminary data.</text>
</comment>
<dbReference type="GO" id="GO:0020037">
    <property type="term" value="F:heme binding"/>
    <property type="evidence" value="ECO:0007669"/>
    <property type="project" value="InterPro"/>
</dbReference>
<dbReference type="EMBL" id="AVPG01000014">
    <property type="protein sequence ID" value="KGX86328.1"/>
    <property type="molecule type" value="Genomic_DNA"/>
</dbReference>
<dbReference type="InterPro" id="IPR039379">
    <property type="entry name" value="Protoglobin_sensor_dom"/>
</dbReference>
<dbReference type="GO" id="GO:0007165">
    <property type="term" value="P:signal transduction"/>
    <property type="evidence" value="ECO:0007669"/>
    <property type="project" value="UniProtKB-KW"/>
</dbReference>
<evidence type="ECO:0000256" key="2">
    <source>
        <dbReference type="PROSITE-ProRule" id="PRU00284"/>
    </source>
</evidence>
<dbReference type="InterPro" id="IPR009050">
    <property type="entry name" value="Globin-like_sf"/>
</dbReference>
<dbReference type="Pfam" id="PF11563">
    <property type="entry name" value="Protoglobin"/>
    <property type="match status" value="1"/>
</dbReference>
<dbReference type="AlphaFoldDB" id="A0A0A5G598"/>
<evidence type="ECO:0000259" key="4">
    <source>
        <dbReference type="PROSITE" id="PS50111"/>
    </source>
</evidence>
<dbReference type="SUPFAM" id="SSF46458">
    <property type="entry name" value="Globin-like"/>
    <property type="match status" value="1"/>
</dbReference>
<dbReference type="PANTHER" id="PTHR32089:SF118">
    <property type="entry name" value="HEME-BASED AEROTACTIC TRANSDUCER HEMAT"/>
    <property type="match status" value="1"/>
</dbReference>
<evidence type="ECO:0000313" key="5">
    <source>
        <dbReference type="EMBL" id="KGX86328.1"/>
    </source>
</evidence>
<keyword evidence="3" id="KW-0175">Coiled coil</keyword>
<dbReference type="PROSITE" id="PS50111">
    <property type="entry name" value="CHEMOTAXIS_TRANSDUC_2"/>
    <property type="match status" value="1"/>
</dbReference>
<dbReference type="GO" id="GO:0016020">
    <property type="term" value="C:membrane"/>
    <property type="evidence" value="ECO:0007669"/>
    <property type="project" value="InterPro"/>
</dbReference>
<dbReference type="InterPro" id="IPR044398">
    <property type="entry name" value="Globin-sensor_dom"/>
</dbReference>
<keyword evidence="6" id="KW-1185">Reference proteome</keyword>
<evidence type="ECO:0000256" key="3">
    <source>
        <dbReference type="SAM" id="Coils"/>
    </source>
</evidence>
<organism evidence="5 6">
    <name type="scientific">Pontibacillus litoralis JSM 072002</name>
    <dbReference type="NCBI Taxonomy" id="1385512"/>
    <lineage>
        <taxon>Bacteria</taxon>
        <taxon>Bacillati</taxon>
        <taxon>Bacillota</taxon>
        <taxon>Bacilli</taxon>
        <taxon>Bacillales</taxon>
        <taxon>Bacillaceae</taxon>
        <taxon>Pontibacillus</taxon>
    </lineage>
</organism>
<feature type="coiled-coil region" evidence="3">
    <location>
        <begin position="174"/>
        <end position="212"/>
    </location>
</feature>
<dbReference type="GO" id="GO:0019825">
    <property type="term" value="F:oxygen binding"/>
    <property type="evidence" value="ECO:0007669"/>
    <property type="project" value="InterPro"/>
</dbReference>
<keyword evidence="1 2" id="KW-0807">Transducer</keyword>
<dbReference type="STRING" id="1385512.N784_05100"/>
<reference evidence="5 6" key="1">
    <citation type="submission" date="2013-08" db="EMBL/GenBank/DDBJ databases">
        <authorList>
            <person name="Huang J."/>
            <person name="Wang G."/>
        </authorList>
    </citation>
    <scope>NUCLEOTIDE SEQUENCE [LARGE SCALE GENOMIC DNA]</scope>
    <source>
        <strain evidence="5 6">JSM 072002</strain>
    </source>
</reference>
<name>A0A0A5G598_9BACI</name>
<dbReference type="PANTHER" id="PTHR32089">
    <property type="entry name" value="METHYL-ACCEPTING CHEMOTAXIS PROTEIN MCPB"/>
    <property type="match status" value="1"/>
</dbReference>
<dbReference type="SMART" id="SM00283">
    <property type="entry name" value="MA"/>
    <property type="match status" value="1"/>
</dbReference>
<dbReference type="Gene3D" id="1.10.287.950">
    <property type="entry name" value="Methyl-accepting chemotaxis protein"/>
    <property type="match status" value="1"/>
</dbReference>
<sequence>MFRILGKKNEEKQCFFHQNHETGIINIPNDLMKQARMIELTQEDLATIKSLQPIVKEHIQEITDGFYNNIMEQPELKAIVSEHSTVERLKKTLTVHIEELFHGVLDQAFMEKRYRIALAHVKVGLLTKWYIAAYQKMLTLLVEVFQKHIFRADELARAIAAVTKLINFEQQIVLEAYEQEHERIRQEHESQRDQLEVQSASIAEELAAISEETNASIQSLVGQSHNVLEMAHTGMELSKKTQQASQEGKQQLDLQNDNMQNMKSSMTEISSNAKKLNEVSKRITEVIDIVKGIAEQTNLLALNASIESARAGEFGKGFAVVAEEIRKLSEQTKESTATVSQLIQEVHEQSDHVTTSVESIEQVVTSERTILAKTDECFVNILEDTNDTLKQNRAIDKEVEQLLEVIKGIEQASSEIAASAEKLTYNL</sequence>
<proteinExistence type="predicted"/>
<dbReference type="Proteomes" id="UP000030401">
    <property type="component" value="Unassembled WGS sequence"/>
</dbReference>
<dbReference type="InterPro" id="IPR012292">
    <property type="entry name" value="Globin/Proto"/>
</dbReference>
<accession>A0A0A5G598</accession>
<gene>
    <name evidence="5" type="ORF">N784_05100</name>
</gene>
<dbReference type="InterPro" id="IPR004089">
    <property type="entry name" value="MCPsignal_dom"/>
</dbReference>
<feature type="domain" description="Methyl-accepting transducer" evidence="4">
    <location>
        <begin position="203"/>
        <end position="417"/>
    </location>
</feature>
<dbReference type="RefSeq" id="WP_052127246.1">
    <property type="nucleotide sequence ID" value="NZ_AVPG01000014.1"/>
</dbReference>
<evidence type="ECO:0000313" key="6">
    <source>
        <dbReference type="Proteomes" id="UP000030401"/>
    </source>
</evidence>
<evidence type="ECO:0000256" key="1">
    <source>
        <dbReference type="ARBA" id="ARBA00023224"/>
    </source>
</evidence>
<protein>
    <recommendedName>
        <fullName evidence="4">Methyl-accepting transducer domain-containing protein</fullName>
    </recommendedName>
</protein>
<dbReference type="CDD" id="cd01068">
    <property type="entry name" value="globin_sensor"/>
    <property type="match status" value="1"/>
</dbReference>
<dbReference type="eggNOG" id="COG0840">
    <property type="taxonomic scope" value="Bacteria"/>
</dbReference>
<dbReference type="SUPFAM" id="SSF58104">
    <property type="entry name" value="Methyl-accepting chemotaxis protein (MCP) signaling domain"/>
    <property type="match status" value="1"/>
</dbReference>
<dbReference type="Gene3D" id="1.10.490.10">
    <property type="entry name" value="Globins"/>
    <property type="match status" value="1"/>
</dbReference>